<keyword evidence="4" id="KW-1185">Reference proteome</keyword>
<dbReference type="GO" id="GO:0016810">
    <property type="term" value="F:hydrolase activity, acting on carbon-nitrogen (but not peptide) bonds"/>
    <property type="evidence" value="ECO:0007669"/>
    <property type="project" value="InterPro"/>
</dbReference>
<dbReference type="OrthoDB" id="2795102at2"/>
<dbReference type="CDD" id="cd10918">
    <property type="entry name" value="CE4_NodB_like_5s_6s"/>
    <property type="match status" value="1"/>
</dbReference>
<evidence type="ECO:0000259" key="2">
    <source>
        <dbReference type="PROSITE" id="PS51677"/>
    </source>
</evidence>
<dbReference type="PANTHER" id="PTHR34216:SF11">
    <property type="entry name" value="CHITOOLIGOSACCHARIDE DEACETYLASE"/>
    <property type="match status" value="1"/>
</dbReference>
<sequence length="301" mass="33362">MNALMKPTSALRKVGRKATLDALSTKARLNGEIEEAWSLPRVHFLYLHAVPAQEMDSFRRLVQRVAATHRVVSHSEAVRLVQEGPIDHPIASFSFDDGFASNLQVGRILAEHGISGMFYIPTGFVDTSSTAAARRFFGFTRGCDEVAMTWGDLEELLTLGHEIGNHTVTHRTVAELTPAEATEEVYSAAELLRRRLGASEHFAWPNGRWEHFTSRAAKDVFAAGHVSAASATRGAHTVRHEGPPESLCIRREHLMTEWPDAHMDYFIARSARLSTVTDNRWPEVYHSSTLEGATPAPLPTT</sequence>
<dbReference type="InterPro" id="IPR011330">
    <property type="entry name" value="Glyco_hydro/deAcase_b/a-brl"/>
</dbReference>
<dbReference type="RefSeq" id="WP_088817537.1">
    <property type="nucleotide sequence ID" value="NZ_FYEZ01000001.1"/>
</dbReference>
<reference evidence="3 4" key="1">
    <citation type="submission" date="2017-06" db="EMBL/GenBank/DDBJ databases">
        <authorList>
            <person name="Kim H.J."/>
            <person name="Triplett B.A."/>
        </authorList>
    </citation>
    <scope>NUCLEOTIDE SEQUENCE [LARGE SCALE GENOMIC DNA]</scope>
    <source>
        <strain evidence="3 4">DSM 22179</strain>
    </source>
</reference>
<evidence type="ECO:0000256" key="1">
    <source>
        <dbReference type="ARBA" id="ARBA00022729"/>
    </source>
</evidence>
<organism evidence="3 4">
    <name type="scientific">Kytococcus aerolatus</name>
    <dbReference type="NCBI Taxonomy" id="592308"/>
    <lineage>
        <taxon>Bacteria</taxon>
        <taxon>Bacillati</taxon>
        <taxon>Actinomycetota</taxon>
        <taxon>Actinomycetes</taxon>
        <taxon>Micrococcales</taxon>
        <taxon>Kytococcaceae</taxon>
        <taxon>Kytococcus</taxon>
    </lineage>
</organism>
<keyword evidence="1" id="KW-0732">Signal</keyword>
<dbReference type="InterPro" id="IPR051398">
    <property type="entry name" value="Polysacch_Deacetylase"/>
</dbReference>
<dbReference type="InterPro" id="IPR002509">
    <property type="entry name" value="NODB_dom"/>
</dbReference>
<dbReference type="PANTHER" id="PTHR34216">
    <property type="match status" value="1"/>
</dbReference>
<accession>A0A212T6T3</accession>
<dbReference type="Gene3D" id="3.20.20.370">
    <property type="entry name" value="Glycoside hydrolase/deacetylase"/>
    <property type="match status" value="1"/>
</dbReference>
<dbReference type="AlphaFoldDB" id="A0A212T6T3"/>
<dbReference type="SUPFAM" id="SSF88713">
    <property type="entry name" value="Glycoside hydrolase/deacetylase"/>
    <property type="match status" value="1"/>
</dbReference>
<dbReference type="Pfam" id="PF01522">
    <property type="entry name" value="Polysacc_deac_1"/>
    <property type="match status" value="1"/>
</dbReference>
<feature type="domain" description="NodB homology" evidence="2">
    <location>
        <begin position="89"/>
        <end position="301"/>
    </location>
</feature>
<name>A0A212T6T3_9MICO</name>
<proteinExistence type="predicted"/>
<protein>
    <submittedName>
        <fullName evidence="3">Polysaccharide deacetylase</fullName>
    </submittedName>
</protein>
<gene>
    <name evidence="3" type="ORF">SAMN05445756_0543</name>
</gene>
<dbReference type="PROSITE" id="PS51677">
    <property type="entry name" value="NODB"/>
    <property type="match status" value="1"/>
</dbReference>
<dbReference type="Proteomes" id="UP000198122">
    <property type="component" value="Unassembled WGS sequence"/>
</dbReference>
<evidence type="ECO:0000313" key="3">
    <source>
        <dbReference type="EMBL" id="SNC61738.1"/>
    </source>
</evidence>
<dbReference type="EMBL" id="FYEZ01000001">
    <property type="protein sequence ID" value="SNC61738.1"/>
    <property type="molecule type" value="Genomic_DNA"/>
</dbReference>
<dbReference type="GO" id="GO:0005975">
    <property type="term" value="P:carbohydrate metabolic process"/>
    <property type="evidence" value="ECO:0007669"/>
    <property type="project" value="InterPro"/>
</dbReference>
<evidence type="ECO:0000313" key="4">
    <source>
        <dbReference type="Proteomes" id="UP000198122"/>
    </source>
</evidence>